<dbReference type="GO" id="GO:0008745">
    <property type="term" value="F:N-acetylmuramoyl-L-alanine amidase activity"/>
    <property type="evidence" value="ECO:0007669"/>
    <property type="project" value="UniProtKB-EC"/>
</dbReference>
<evidence type="ECO:0000256" key="3">
    <source>
        <dbReference type="ARBA" id="ARBA00022801"/>
    </source>
</evidence>
<dbReference type="CDD" id="cd02696">
    <property type="entry name" value="MurNAc-LAA"/>
    <property type="match status" value="1"/>
</dbReference>
<dbReference type="Gene3D" id="3.40.630.40">
    <property type="entry name" value="Zn-dependent exopeptidases"/>
    <property type="match status" value="1"/>
</dbReference>
<dbReference type="PANTHER" id="PTHR30404:SF0">
    <property type="entry name" value="N-ACETYLMURAMOYL-L-ALANINE AMIDASE AMIC"/>
    <property type="match status" value="1"/>
</dbReference>
<dbReference type="AlphaFoldDB" id="A0A165M799"/>
<dbReference type="Pfam" id="PF01520">
    <property type="entry name" value="Amidase_3"/>
    <property type="match status" value="1"/>
</dbReference>
<proteinExistence type="predicted"/>
<sequence length="563" mass="61694">MPSSRPAVLHILFALIIALFLPEQLSAATAPPWTVSSVPLRVIQGNGEGYTIKVLTRKGADGRILVDLQSMTRAMRLTYRTSAGMLSAEEAIALPGSVCTVTAGNSFARIVSRRAADPARIVQLSAAPQLLDQRLFLPISQTARLFSLWLDRDVVYSASEKTFKAWLQPRPAGRSEAAIGTLSPEPPPAFGPTRITGIEVEERANGAIISFSASGAHASASLSQPDTAGNAAFILSGASGDPATLRKIFPSGIVRSVTAERTTAGALRFSVAFDGRSGIVRSLDYQRDQRNNRYLLYVRSDADVEAIRSREKSQRIASVIRGDVEKWRLNTIVLDAGHGGKDPGAVGLKGTREKDVALNIVRDLGSIISRKWPDVEVVYTRKDDIFIPLHERGKIANRTEGKLFLSVHCNANENRSIRGPEVYILGPHKTAAALKVAMLENGVISQEADYREQYRNFSDEHLIMSSMAQSSFSRHSTTLARELVKPLDRSTSTNGRTVRQAGFMVLWTPSMPSALVEVGYISNPREEVILRDRQEQTKIAYGIFQGLQSYRTQYEASRMASTR</sequence>
<reference evidence="5 6" key="1">
    <citation type="submission" date="2016-03" db="EMBL/GenBank/DDBJ databases">
        <title>Speciation and ecological success in dimly lit waters: horizontal gene transfer in a green sulfur bacteria bloom unveiled by metagenomic assembly.</title>
        <authorList>
            <person name="Llorens-Mares T."/>
            <person name="Liu Z."/>
            <person name="Allen L.Z."/>
            <person name="Rusch D.B."/>
            <person name="Craig M.T."/>
            <person name="Dupont C.L."/>
            <person name="Bryant D.A."/>
            <person name="Casamayor E.O."/>
        </authorList>
    </citation>
    <scope>NUCLEOTIDE SEQUENCE [LARGE SCALE GENOMIC DNA]</scope>
    <source>
        <strain evidence="5">CIII</strain>
    </source>
</reference>
<dbReference type="Proteomes" id="UP000076481">
    <property type="component" value="Unassembled WGS sequence"/>
</dbReference>
<accession>A0A165M799</accession>
<dbReference type="GO" id="GO:0030288">
    <property type="term" value="C:outer membrane-bounded periplasmic space"/>
    <property type="evidence" value="ECO:0007669"/>
    <property type="project" value="TreeGrafter"/>
</dbReference>
<dbReference type="SUPFAM" id="SSF53187">
    <property type="entry name" value="Zn-dependent exopeptidases"/>
    <property type="match status" value="1"/>
</dbReference>
<dbReference type="InterPro" id="IPR050695">
    <property type="entry name" value="N-acetylmuramoyl_amidase_3"/>
</dbReference>
<dbReference type="GO" id="GO:0009253">
    <property type="term" value="P:peptidoglycan catabolic process"/>
    <property type="evidence" value="ECO:0007669"/>
    <property type="project" value="InterPro"/>
</dbReference>
<evidence type="ECO:0000256" key="2">
    <source>
        <dbReference type="ARBA" id="ARBA00011901"/>
    </source>
</evidence>
<comment type="catalytic activity">
    <reaction evidence="1">
        <text>Hydrolyzes the link between N-acetylmuramoyl residues and L-amino acid residues in certain cell-wall glycopeptides.</text>
        <dbReference type="EC" id="3.5.1.28"/>
    </reaction>
</comment>
<protein>
    <recommendedName>
        <fullName evidence="2">N-acetylmuramoyl-L-alanine amidase</fullName>
        <ecNumber evidence="2">3.5.1.28</ecNumber>
    </recommendedName>
</protein>
<organism evidence="5 6">
    <name type="scientific">Pelodictyon luteolum</name>
    <dbReference type="NCBI Taxonomy" id="1100"/>
    <lineage>
        <taxon>Bacteria</taxon>
        <taxon>Pseudomonadati</taxon>
        <taxon>Chlorobiota</taxon>
        <taxon>Chlorobiia</taxon>
        <taxon>Chlorobiales</taxon>
        <taxon>Chlorobiaceae</taxon>
        <taxon>Chlorobium/Pelodictyon group</taxon>
        <taxon>Pelodictyon</taxon>
    </lineage>
</organism>
<gene>
    <name evidence="5" type="ORF">A3K90_09945</name>
</gene>
<dbReference type="InterPro" id="IPR002508">
    <property type="entry name" value="MurNAc-LAA_cat"/>
</dbReference>
<evidence type="ECO:0000313" key="5">
    <source>
        <dbReference type="EMBL" id="KZK74898.1"/>
    </source>
</evidence>
<dbReference type="PANTHER" id="PTHR30404">
    <property type="entry name" value="N-ACETYLMURAMOYL-L-ALANINE AMIDASE"/>
    <property type="match status" value="1"/>
</dbReference>
<comment type="caution">
    <text evidence="5">The sequence shown here is derived from an EMBL/GenBank/DDBJ whole genome shotgun (WGS) entry which is preliminary data.</text>
</comment>
<dbReference type="FunFam" id="3.40.630.40:FF:000005">
    <property type="entry name" value="N-acetylmuramoyl-L-alanine amidase (AmiA)"/>
    <property type="match status" value="1"/>
</dbReference>
<dbReference type="SMART" id="SM00646">
    <property type="entry name" value="Ami_3"/>
    <property type="match status" value="1"/>
</dbReference>
<dbReference type="EC" id="3.5.1.28" evidence="2"/>
<evidence type="ECO:0000259" key="4">
    <source>
        <dbReference type="SMART" id="SM00646"/>
    </source>
</evidence>
<keyword evidence="3" id="KW-0378">Hydrolase</keyword>
<evidence type="ECO:0000256" key="1">
    <source>
        <dbReference type="ARBA" id="ARBA00001561"/>
    </source>
</evidence>
<feature type="domain" description="MurNAc-LAA" evidence="4">
    <location>
        <begin position="393"/>
        <end position="548"/>
    </location>
</feature>
<evidence type="ECO:0000313" key="6">
    <source>
        <dbReference type="Proteomes" id="UP000076481"/>
    </source>
</evidence>
<name>A0A165M799_PELLU</name>
<dbReference type="EMBL" id="LVWG01000017">
    <property type="protein sequence ID" value="KZK74898.1"/>
    <property type="molecule type" value="Genomic_DNA"/>
</dbReference>